<feature type="region of interest" description="Disordered" evidence="1">
    <location>
        <begin position="1"/>
        <end position="20"/>
    </location>
</feature>
<proteinExistence type="predicted"/>
<comment type="caution">
    <text evidence="2">The sequence shown here is derived from an EMBL/GenBank/DDBJ whole genome shotgun (WGS) entry which is preliminary data.</text>
</comment>
<evidence type="ECO:0000313" key="2">
    <source>
        <dbReference type="EMBL" id="KAJ7044148.1"/>
    </source>
</evidence>
<keyword evidence="3" id="KW-1185">Reference proteome</keyword>
<evidence type="ECO:0000313" key="3">
    <source>
        <dbReference type="Proteomes" id="UP001218188"/>
    </source>
</evidence>
<feature type="compositionally biased region" description="Low complexity" evidence="1">
    <location>
        <begin position="1"/>
        <end position="17"/>
    </location>
</feature>
<dbReference type="EMBL" id="JARJCM010000008">
    <property type="protein sequence ID" value="KAJ7044148.1"/>
    <property type="molecule type" value="Genomic_DNA"/>
</dbReference>
<organism evidence="2 3">
    <name type="scientific">Mycena alexandri</name>
    <dbReference type="NCBI Taxonomy" id="1745969"/>
    <lineage>
        <taxon>Eukaryota</taxon>
        <taxon>Fungi</taxon>
        <taxon>Dikarya</taxon>
        <taxon>Basidiomycota</taxon>
        <taxon>Agaricomycotina</taxon>
        <taxon>Agaricomycetes</taxon>
        <taxon>Agaricomycetidae</taxon>
        <taxon>Agaricales</taxon>
        <taxon>Marasmiineae</taxon>
        <taxon>Mycenaceae</taxon>
        <taxon>Mycena</taxon>
    </lineage>
</organism>
<accession>A0AAD6TH58</accession>
<dbReference type="Proteomes" id="UP001218188">
    <property type="component" value="Unassembled WGS sequence"/>
</dbReference>
<name>A0AAD6TH58_9AGAR</name>
<reference evidence="2" key="1">
    <citation type="submission" date="2023-03" db="EMBL/GenBank/DDBJ databases">
        <title>Massive genome expansion in bonnet fungi (Mycena s.s.) driven by repeated elements and novel gene families across ecological guilds.</title>
        <authorList>
            <consortium name="Lawrence Berkeley National Laboratory"/>
            <person name="Harder C.B."/>
            <person name="Miyauchi S."/>
            <person name="Viragh M."/>
            <person name="Kuo A."/>
            <person name="Thoen E."/>
            <person name="Andreopoulos B."/>
            <person name="Lu D."/>
            <person name="Skrede I."/>
            <person name="Drula E."/>
            <person name="Henrissat B."/>
            <person name="Morin E."/>
            <person name="Kohler A."/>
            <person name="Barry K."/>
            <person name="LaButti K."/>
            <person name="Morin E."/>
            <person name="Salamov A."/>
            <person name="Lipzen A."/>
            <person name="Mereny Z."/>
            <person name="Hegedus B."/>
            <person name="Baldrian P."/>
            <person name="Stursova M."/>
            <person name="Weitz H."/>
            <person name="Taylor A."/>
            <person name="Grigoriev I.V."/>
            <person name="Nagy L.G."/>
            <person name="Martin F."/>
            <person name="Kauserud H."/>
        </authorList>
    </citation>
    <scope>NUCLEOTIDE SEQUENCE</scope>
    <source>
        <strain evidence="2">CBHHK200</strain>
    </source>
</reference>
<protein>
    <submittedName>
        <fullName evidence="2">Uncharacterized protein</fullName>
    </submittedName>
</protein>
<evidence type="ECO:0000256" key="1">
    <source>
        <dbReference type="SAM" id="MobiDB-lite"/>
    </source>
</evidence>
<sequence>MSSTTSSTVSPAAAPTPNQVATVADKDTLLVVSTPAPLSPKDVRAFEHDRQRVKKAADLVKMRARKGQSRWAALAKGELYTSSRKITPPPVSEKQKRLRADDVDALDGLLGDNGTDVDGVASCDASPPSEMKLSDLVTFRKPRKALEGDFVVIPHRSVIVLDDIASHELLVDE</sequence>
<dbReference type="AlphaFoldDB" id="A0AAD6TH58"/>
<gene>
    <name evidence="2" type="ORF">C8F04DRAFT_1250749</name>
</gene>